<feature type="transmembrane region" description="Helical" evidence="1">
    <location>
        <begin position="190"/>
        <end position="215"/>
    </location>
</feature>
<evidence type="ECO:0000256" key="1">
    <source>
        <dbReference type="SAM" id="Phobius"/>
    </source>
</evidence>
<feature type="transmembrane region" description="Helical" evidence="1">
    <location>
        <begin position="133"/>
        <end position="154"/>
    </location>
</feature>
<dbReference type="EMBL" id="BFAA01024786">
    <property type="protein sequence ID" value="GCB82466.1"/>
    <property type="molecule type" value="Genomic_DNA"/>
</dbReference>
<keyword evidence="1" id="KW-1133">Transmembrane helix</keyword>
<dbReference type="Pfam" id="PF00029">
    <property type="entry name" value="Connexin"/>
    <property type="match status" value="1"/>
</dbReference>
<keyword evidence="1" id="KW-0812">Transmembrane</keyword>
<dbReference type="OrthoDB" id="9045030at2759"/>
<organism evidence="3 4">
    <name type="scientific">Scyliorhinus torazame</name>
    <name type="common">Cloudy catshark</name>
    <name type="synonym">Catulus torazame</name>
    <dbReference type="NCBI Taxonomy" id="75743"/>
    <lineage>
        <taxon>Eukaryota</taxon>
        <taxon>Metazoa</taxon>
        <taxon>Chordata</taxon>
        <taxon>Craniata</taxon>
        <taxon>Vertebrata</taxon>
        <taxon>Chondrichthyes</taxon>
        <taxon>Elasmobranchii</taxon>
        <taxon>Galeomorphii</taxon>
        <taxon>Galeoidea</taxon>
        <taxon>Carcharhiniformes</taxon>
        <taxon>Scyliorhinidae</taxon>
        <taxon>Scyliorhinus</taxon>
    </lineage>
</organism>
<feature type="domain" description="Connexin N-terminal" evidence="2">
    <location>
        <begin position="24"/>
        <end position="209"/>
    </location>
</feature>
<keyword evidence="4" id="KW-1185">Reference proteome</keyword>
<accession>A0A401QAT5</accession>
<dbReference type="InterPro" id="IPR013092">
    <property type="entry name" value="Connexin_N"/>
</dbReference>
<proteinExistence type="predicted"/>
<gene>
    <name evidence="3" type="ORF">scyTo_0022910</name>
</gene>
<feature type="non-terminal residue" evidence="3">
    <location>
        <position position="1"/>
    </location>
</feature>
<evidence type="ECO:0000259" key="2">
    <source>
        <dbReference type="Pfam" id="PF00029"/>
    </source>
</evidence>
<dbReference type="InterPro" id="IPR038359">
    <property type="entry name" value="Connexin_N_sf"/>
</dbReference>
<dbReference type="Gene3D" id="1.20.1440.80">
    <property type="entry name" value="Gap junction channel protein cysteine-rich domain"/>
    <property type="match status" value="1"/>
</dbReference>
<name>A0A401QAT5_SCYTO</name>
<dbReference type="AlphaFoldDB" id="A0A401QAT5"/>
<evidence type="ECO:0000313" key="4">
    <source>
        <dbReference type="Proteomes" id="UP000288216"/>
    </source>
</evidence>
<comment type="caution">
    <text evidence="3">The sequence shown here is derived from an EMBL/GenBank/DDBJ whole genome shotgun (WGS) entry which is preliminary data.</text>
</comment>
<sequence length="221" mass="24152">MAAYFAGFSRLVSVAAGTLTGRQGMTLWYGLLGVRLVALFVADRPWATLRSDFICNETVEPYCWASCFNMHFDFPMDVLWDFSYVLTILPIFCLYQLAPGAWGPKAAAPEEPPGRLTLDEAGAKPKASRRRPWAAVASALSLAVIEGAFLWVLARIQLPLVVPTLVLCRSPACPHELECGLYAQAEKLGALAVLAFASGLNILVSLVYIGTACLAERWRRV</sequence>
<protein>
    <recommendedName>
        <fullName evidence="2">Connexin N-terminal domain-containing protein</fullName>
    </recommendedName>
</protein>
<dbReference type="Proteomes" id="UP000288216">
    <property type="component" value="Unassembled WGS sequence"/>
</dbReference>
<reference evidence="3 4" key="1">
    <citation type="journal article" date="2018" name="Nat. Ecol. Evol.">
        <title>Shark genomes provide insights into elasmobranch evolution and the origin of vertebrates.</title>
        <authorList>
            <person name="Hara Y"/>
            <person name="Yamaguchi K"/>
            <person name="Onimaru K"/>
            <person name="Kadota M"/>
            <person name="Koyanagi M"/>
            <person name="Keeley SD"/>
            <person name="Tatsumi K"/>
            <person name="Tanaka K"/>
            <person name="Motone F"/>
            <person name="Kageyama Y"/>
            <person name="Nozu R"/>
            <person name="Adachi N"/>
            <person name="Nishimura O"/>
            <person name="Nakagawa R"/>
            <person name="Tanegashima C"/>
            <person name="Kiyatake I"/>
            <person name="Matsumoto R"/>
            <person name="Murakumo K"/>
            <person name="Nishida K"/>
            <person name="Terakita A"/>
            <person name="Kuratani S"/>
            <person name="Sato K"/>
            <person name="Hyodo S Kuraku.S."/>
        </authorList>
    </citation>
    <scope>NUCLEOTIDE SEQUENCE [LARGE SCALE GENOMIC DNA]</scope>
</reference>
<evidence type="ECO:0000313" key="3">
    <source>
        <dbReference type="EMBL" id="GCB82466.1"/>
    </source>
</evidence>
<keyword evidence="1" id="KW-0472">Membrane</keyword>
<dbReference type="OMA" id="ACLAECY"/>
<dbReference type="STRING" id="75743.A0A401QAT5"/>